<evidence type="ECO:0000256" key="1">
    <source>
        <dbReference type="SAM" id="MobiDB-lite"/>
    </source>
</evidence>
<feature type="region of interest" description="Disordered" evidence="1">
    <location>
        <begin position="275"/>
        <end position="299"/>
    </location>
</feature>
<evidence type="ECO:0000313" key="2">
    <source>
        <dbReference type="EMBL" id="KAK1799347.1"/>
    </source>
</evidence>
<dbReference type="PANTHER" id="PTHR37404">
    <property type="entry name" value="HCG1796489"/>
    <property type="match status" value="1"/>
</dbReference>
<organism evidence="2 3">
    <name type="scientific">Electrophorus voltai</name>
    <dbReference type="NCBI Taxonomy" id="2609070"/>
    <lineage>
        <taxon>Eukaryota</taxon>
        <taxon>Metazoa</taxon>
        <taxon>Chordata</taxon>
        <taxon>Craniata</taxon>
        <taxon>Vertebrata</taxon>
        <taxon>Euteleostomi</taxon>
        <taxon>Actinopterygii</taxon>
        <taxon>Neopterygii</taxon>
        <taxon>Teleostei</taxon>
        <taxon>Ostariophysi</taxon>
        <taxon>Gymnotiformes</taxon>
        <taxon>Gymnotoidei</taxon>
        <taxon>Gymnotidae</taxon>
        <taxon>Electrophorus</taxon>
    </lineage>
</organism>
<accession>A0AAD8ZGZ9</accession>
<dbReference type="PANTHER" id="PTHR37404:SF1">
    <property type="entry name" value="HCG1796489"/>
    <property type="match status" value="1"/>
</dbReference>
<proteinExistence type="predicted"/>
<protein>
    <submittedName>
        <fullName evidence="2">Uncharacterized protein</fullName>
    </submittedName>
</protein>
<name>A0AAD8ZGZ9_9TELE</name>
<dbReference type="Proteomes" id="UP001239994">
    <property type="component" value="Unassembled WGS sequence"/>
</dbReference>
<keyword evidence="3" id="KW-1185">Reference proteome</keyword>
<dbReference type="InterPro" id="IPR053347">
    <property type="entry name" value="Axonemal_MT_stabilizer"/>
</dbReference>
<evidence type="ECO:0000313" key="3">
    <source>
        <dbReference type="Proteomes" id="UP001239994"/>
    </source>
</evidence>
<gene>
    <name evidence="2" type="ORF">P4O66_007598</name>
</gene>
<dbReference type="AlphaFoldDB" id="A0AAD8ZGZ9"/>
<dbReference type="EMBL" id="JAROKS010000012">
    <property type="protein sequence ID" value="KAK1799347.1"/>
    <property type="molecule type" value="Genomic_DNA"/>
</dbReference>
<feature type="non-terminal residue" evidence="2">
    <location>
        <position position="1"/>
    </location>
</feature>
<sequence>NSAMFWVRLKFNQGVTSQLKTIYLPPIRGRFCFCLRSVCTFTSVPMDRLCKNRQILCETSTDVRHAYTPALRFHTNSSKNTLLPPLPKQKVRGPGTWRYTSTSSSEHDCKRTNGQLSSVVYSKASPHWQTNFLKELVQKLQDHKSVRVVSAPISEMQDHYKVQSQPHEPLVGHYKTLLALYGQLAVPPALALLPKEPMLSTAQSDYRNFCRSELSPPSALDVPPIQGTLTMSGALSHLPTHKAPPIVATQLQLPRPSVPLTHGGRTSQYMDSFTAPNPPPTFSTAAPAPAPDWEKGREAGGKGLQQHILEVPKMYVTENQSYGNKRMVLV</sequence>
<reference evidence="2" key="1">
    <citation type="submission" date="2023-03" db="EMBL/GenBank/DDBJ databases">
        <title>Electrophorus voltai genome.</title>
        <authorList>
            <person name="Bian C."/>
        </authorList>
    </citation>
    <scope>NUCLEOTIDE SEQUENCE</scope>
    <source>
        <strain evidence="2">CB-2022</strain>
        <tissue evidence="2">Muscle</tissue>
    </source>
</reference>
<comment type="caution">
    <text evidence="2">The sequence shown here is derived from an EMBL/GenBank/DDBJ whole genome shotgun (WGS) entry which is preliminary data.</text>
</comment>